<reference evidence="1" key="1">
    <citation type="submission" date="2014-09" db="EMBL/GenBank/DDBJ databases">
        <authorList>
            <person name="Magalhaes I.L.F."/>
            <person name="Oliveira U."/>
            <person name="Santos F.R."/>
            <person name="Vidigal T.H.D.A."/>
            <person name="Brescovit A.D."/>
            <person name="Santos A.J."/>
        </authorList>
    </citation>
    <scope>NUCLEOTIDE SEQUENCE</scope>
    <source>
        <tissue evidence="1">Shoot tissue taken approximately 20 cm above the soil surface</tissue>
    </source>
</reference>
<organism evidence="1">
    <name type="scientific">Arundo donax</name>
    <name type="common">Giant reed</name>
    <name type="synonym">Donax arundinaceus</name>
    <dbReference type="NCBI Taxonomy" id="35708"/>
    <lineage>
        <taxon>Eukaryota</taxon>
        <taxon>Viridiplantae</taxon>
        <taxon>Streptophyta</taxon>
        <taxon>Embryophyta</taxon>
        <taxon>Tracheophyta</taxon>
        <taxon>Spermatophyta</taxon>
        <taxon>Magnoliopsida</taxon>
        <taxon>Liliopsida</taxon>
        <taxon>Poales</taxon>
        <taxon>Poaceae</taxon>
        <taxon>PACMAD clade</taxon>
        <taxon>Arundinoideae</taxon>
        <taxon>Arundineae</taxon>
        <taxon>Arundo</taxon>
    </lineage>
</organism>
<accession>A0A0A8YED9</accession>
<reference evidence="1" key="2">
    <citation type="journal article" date="2015" name="Data Brief">
        <title>Shoot transcriptome of the giant reed, Arundo donax.</title>
        <authorList>
            <person name="Barrero R.A."/>
            <person name="Guerrero F.D."/>
            <person name="Moolhuijzen P."/>
            <person name="Goolsby J.A."/>
            <person name="Tidwell J."/>
            <person name="Bellgard S.E."/>
            <person name="Bellgard M.I."/>
        </authorList>
    </citation>
    <scope>NUCLEOTIDE SEQUENCE</scope>
    <source>
        <tissue evidence="1">Shoot tissue taken approximately 20 cm above the soil surface</tissue>
    </source>
</reference>
<sequence length="31" mass="3710">MEPNRGCRIHTWTHLDNAIERRALYTSKLLN</sequence>
<dbReference type="EMBL" id="GBRH01273406">
    <property type="protein sequence ID" value="JAD24489.1"/>
    <property type="molecule type" value="Transcribed_RNA"/>
</dbReference>
<name>A0A0A8YED9_ARUDO</name>
<proteinExistence type="predicted"/>
<protein>
    <submittedName>
        <fullName evidence="1">Uncharacterized protein</fullName>
    </submittedName>
</protein>
<dbReference type="AlphaFoldDB" id="A0A0A8YED9"/>
<evidence type="ECO:0000313" key="1">
    <source>
        <dbReference type="EMBL" id="JAD24489.1"/>
    </source>
</evidence>